<evidence type="ECO:0000313" key="4">
    <source>
        <dbReference type="EMBL" id="BAO54964.1"/>
    </source>
</evidence>
<evidence type="ECO:0000256" key="2">
    <source>
        <dbReference type="SAM" id="SignalP"/>
    </source>
</evidence>
<dbReference type="Proteomes" id="UP000031760">
    <property type="component" value="Chromosome"/>
</dbReference>
<dbReference type="Gene3D" id="2.60.40.200">
    <property type="entry name" value="Superoxide dismutase, copper/zinc binding domain"/>
    <property type="match status" value="1"/>
</dbReference>
<feature type="signal peptide" evidence="2">
    <location>
        <begin position="1"/>
        <end position="22"/>
    </location>
</feature>
<sequence>MKNSKKLLLTLFCLPLAFLSCDSNDDLDEASEPTVVNSKVYTLGSVSNPSISGTATFIEKSDATLSIELSLQNTSTGNTHPAHIHMNTAAETGSIVLDLEAVDGATGKSTTTFSTLKDGTPITYQGLLGFDGYINVHESATNLSTLIAQGDIGQNELTGETKSYTLNATGGSGISGNVQFAQRVNATTLVTVNLNGTANGASYPAHIHENDIAATGAIIAGLNPIDGTTGISKTQISQLVGGAAVTYSQFLTIDAYVNIHLSDNTVVAQANIGANEGNNTGSAESKTFNVTNNGATSYIFNGDGQTNAVNPNFTFKRGGTYTFNLNTPGHPFLIKTVQGTGQANTYTNGVTNSGAVSGALTFTVPMDAPNTLFYNCEFHGSMTGTITITD</sequence>
<dbReference type="KEGG" id="nmf:NMS_0955"/>
<dbReference type="AlphaFoldDB" id="W8VPB8"/>
<dbReference type="HOGENOM" id="CLU_059538_1_0_10"/>
<dbReference type="EMBL" id="AP014548">
    <property type="protein sequence ID" value="BAO54964.1"/>
    <property type="molecule type" value="Genomic_DNA"/>
</dbReference>
<dbReference type="GO" id="GO:0006801">
    <property type="term" value="P:superoxide metabolic process"/>
    <property type="evidence" value="ECO:0007669"/>
    <property type="project" value="InterPro"/>
</dbReference>
<dbReference type="InterPro" id="IPR008972">
    <property type="entry name" value="Cupredoxin"/>
</dbReference>
<dbReference type="OrthoDB" id="1451403at2"/>
<evidence type="ECO:0000256" key="1">
    <source>
        <dbReference type="ARBA" id="ARBA00010457"/>
    </source>
</evidence>
<feature type="chain" id="PRO_5004914434" description="CHRD domain-containing protein" evidence="2">
    <location>
        <begin position="23"/>
        <end position="390"/>
    </location>
</feature>
<dbReference type="STRING" id="1454201.NMS_0955"/>
<feature type="domain" description="CHRD" evidence="3">
    <location>
        <begin position="51"/>
        <end position="140"/>
    </location>
</feature>
<protein>
    <recommendedName>
        <fullName evidence="3">CHRD domain-containing protein</fullName>
    </recommendedName>
</protein>
<dbReference type="Pfam" id="PF07452">
    <property type="entry name" value="CHRD"/>
    <property type="match status" value="1"/>
</dbReference>
<reference evidence="4 5" key="1">
    <citation type="journal article" date="2014" name="Proc. Natl. Acad. Sci. U.S.A.">
        <title>Functional characterization of flavobacteria rhodopsins reveals a unique class of light-driven chloride pump in bacteria.</title>
        <authorList>
            <person name="Yoshizawa S."/>
            <person name="Kumagai Y."/>
            <person name="Kim H."/>
            <person name="Ogura Y."/>
            <person name="Hayashi T."/>
            <person name="Iwasaki W."/>
            <person name="DeLong E.F."/>
            <person name="Kogure K."/>
        </authorList>
    </citation>
    <scope>NUCLEOTIDE SEQUENCE [LARGE SCALE GENOMIC DNA]</scope>
    <source>
        <strain evidence="4 5">S1-08</strain>
    </source>
</reference>
<dbReference type="PROSITE" id="PS51257">
    <property type="entry name" value="PROKAR_LIPOPROTEIN"/>
    <property type="match status" value="1"/>
</dbReference>
<evidence type="ECO:0000313" key="5">
    <source>
        <dbReference type="Proteomes" id="UP000031760"/>
    </source>
</evidence>
<gene>
    <name evidence="4" type="ORF">NMS_0955</name>
</gene>
<dbReference type="InterPro" id="IPR036423">
    <property type="entry name" value="SOD-like_Cu/Zn_dom_sf"/>
</dbReference>
<name>W8VPB8_9FLAO</name>
<dbReference type="RefSeq" id="WP_041495651.1">
    <property type="nucleotide sequence ID" value="NZ_AP014548.1"/>
</dbReference>
<dbReference type="SUPFAM" id="SSF49503">
    <property type="entry name" value="Cupredoxins"/>
    <property type="match status" value="1"/>
</dbReference>
<keyword evidence="2" id="KW-0732">Signal</keyword>
<proteinExistence type="inferred from homology"/>
<comment type="similarity">
    <text evidence="1">Belongs to the Cu-Zn superoxide dismutase family.</text>
</comment>
<dbReference type="Gene3D" id="2.60.40.420">
    <property type="entry name" value="Cupredoxins - blue copper proteins"/>
    <property type="match status" value="1"/>
</dbReference>
<accession>W8VPB8</accession>
<dbReference type="InterPro" id="IPR010895">
    <property type="entry name" value="CHRD"/>
</dbReference>
<evidence type="ECO:0000259" key="3">
    <source>
        <dbReference type="Pfam" id="PF07452"/>
    </source>
</evidence>
<keyword evidence="5" id="KW-1185">Reference proteome</keyword>
<dbReference type="SUPFAM" id="SSF49329">
    <property type="entry name" value="Cu,Zn superoxide dismutase-like"/>
    <property type="match status" value="2"/>
</dbReference>
<dbReference type="GO" id="GO:0046872">
    <property type="term" value="F:metal ion binding"/>
    <property type="evidence" value="ECO:0007669"/>
    <property type="project" value="InterPro"/>
</dbReference>
<organism evidence="4 5">
    <name type="scientific">Nonlabens marinus S1-08</name>
    <dbReference type="NCBI Taxonomy" id="1454201"/>
    <lineage>
        <taxon>Bacteria</taxon>
        <taxon>Pseudomonadati</taxon>
        <taxon>Bacteroidota</taxon>
        <taxon>Flavobacteriia</taxon>
        <taxon>Flavobacteriales</taxon>
        <taxon>Flavobacteriaceae</taxon>
        <taxon>Nonlabens</taxon>
    </lineage>
</organism>